<sequence>MALNGAVNVKEECTAQAEGNWLEEDDYVEEAYESFDNISPCKNEDLQSPAVAGHGIFQSRQVYEDTASMMIIHGVDPTQLEVTSGEICEILDAQADAASPGKCSDTSLIPEPALLVDSTVSSVSLNEDTVNSSSLSEKPPLENGASGALPVVLVTTVAEAPLGTTSRRFPKNFVVSAESTPLKPHEQELLFTKAHLHDYVSAMPAIASIEGSLELSAESSLMGGRSPRHQDVEVNVGEVQTCQELKDSFETMQRLQWHYKENPSAGSMHASMDMSLEVSSVDNEKCLQEKSPEHASSGPDMCPKELDTECLPVEETPSNGKALAGDLSGLLEQSGADGYHSEMGLGNGAAVMTEEMFGLNVENPCMDEVELNVIQPQEQTATEMREHILSFSAERLTDAVSSCEKEGSPCVTSQDKGELTSIAVDHGGLLETKLEPASSYWTTERDGAVKLRMEATGPAADTPITVHQMFQRTIQCFGDRPALAQKKDGVWETITYREYHQQCRAAAKSFLKLGLERYHGVGILGFNSPQWFIADVGAIMAGGFAVGIYTTNSPEACQYVAGDSNANILVVENHRQLAKILQIQHQLPHLKAIVQYQDELKERRPNLYTWKEFIQLGADVPDAQLDDIIASQKANQCCILIYTSGTTGQPKGAMLSHDNLTWVVKQACKVLNFVDQEVLISYLPLSHVAAQVVDLWLPIFSGGTTYFADPDALKGSLITTLREVRPTGFLGVPRVWEKIQERMKALGAKSSLIQRKVAAWAKSIGLQASYNRMNGISSMPWGYTLANILVFRRVHAALGLDRCTRCYSGAAPIMRDTLEFFMSLNLPVLELYGMSESSGPHTMCVPSAFRIMSTGKEIPGCRTQIYRPVEDGTGEICFWGRHIFMGYLNMEEKTKEALDEEGWLHSGDLGKHDKDGYLYITGRIKELIITAGGENIPPIPIEDAIKEELPIISNAMLIGDKMKFLSMLLTLKCKVDADTGDPKDELTPEAVEFCQRLGSSATRVSEVVSAKDPAVYQAIQEGLERVNRRATSNAQRVQKWSVLGRDFSVSGGELGPTLKLKRPVVLKMYKEEIENFYKD</sequence>
<evidence type="ECO:0000313" key="7">
    <source>
        <dbReference type="Proteomes" id="UP001066276"/>
    </source>
</evidence>
<dbReference type="PANTHER" id="PTHR43272:SF80">
    <property type="entry name" value="LONG-CHAIN-FATTY-ACID--COA LIGASE ACSBG2"/>
    <property type="match status" value="1"/>
</dbReference>
<keyword evidence="7" id="KW-1185">Reference proteome</keyword>
<keyword evidence="3" id="KW-0443">Lipid metabolism</keyword>
<reference evidence="6" key="1">
    <citation type="journal article" date="2022" name="bioRxiv">
        <title>Sequencing and chromosome-scale assembly of the giantPleurodeles waltlgenome.</title>
        <authorList>
            <person name="Brown T."/>
            <person name="Elewa A."/>
            <person name="Iarovenko S."/>
            <person name="Subramanian E."/>
            <person name="Araus A.J."/>
            <person name="Petzold A."/>
            <person name="Susuki M."/>
            <person name="Suzuki K.-i.T."/>
            <person name="Hayashi T."/>
            <person name="Toyoda A."/>
            <person name="Oliveira C."/>
            <person name="Osipova E."/>
            <person name="Leigh N.D."/>
            <person name="Simon A."/>
            <person name="Yun M.H."/>
        </authorList>
    </citation>
    <scope>NUCLEOTIDE SEQUENCE</scope>
    <source>
        <strain evidence="6">20211129_DDA</strain>
        <tissue evidence="6">Liver</tissue>
    </source>
</reference>
<dbReference type="GO" id="GO:0004467">
    <property type="term" value="F:long-chain fatty acid-CoA ligase activity"/>
    <property type="evidence" value="ECO:0007669"/>
    <property type="project" value="UniProtKB-EC"/>
</dbReference>
<evidence type="ECO:0000256" key="2">
    <source>
        <dbReference type="ARBA" id="ARBA00022832"/>
    </source>
</evidence>
<dbReference type="Gene3D" id="3.40.50.12780">
    <property type="entry name" value="N-terminal domain of ligase-like"/>
    <property type="match status" value="1"/>
</dbReference>
<dbReference type="SUPFAM" id="SSF56801">
    <property type="entry name" value="Acetyl-CoA synthetase-like"/>
    <property type="match status" value="1"/>
</dbReference>
<dbReference type="Pfam" id="PF23562">
    <property type="entry name" value="AMP-binding_C_3"/>
    <property type="match status" value="1"/>
</dbReference>
<proteinExistence type="predicted"/>
<organism evidence="6 7">
    <name type="scientific">Pleurodeles waltl</name>
    <name type="common">Iberian ribbed newt</name>
    <dbReference type="NCBI Taxonomy" id="8319"/>
    <lineage>
        <taxon>Eukaryota</taxon>
        <taxon>Metazoa</taxon>
        <taxon>Chordata</taxon>
        <taxon>Craniata</taxon>
        <taxon>Vertebrata</taxon>
        <taxon>Euteleostomi</taxon>
        <taxon>Amphibia</taxon>
        <taxon>Batrachia</taxon>
        <taxon>Caudata</taxon>
        <taxon>Salamandroidea</taxon>
        <taxon>Salamandridae</taxon>
        <taxon>Pleurodelinae</taxon>
        <taxon>Pleurodeles</taxon>
    </lineage>
</organism>
<accession>A0AAV7WFB6</accession>
<protein>
    <recommendedName>
        <fullName evidence="4">long-chain-fatty-acid--CoA ligase</fullName>
        <ecNumber evidence="4">6.2.1.3</ecNumber>
    </recommendedName>
</protein>
<dbReference type="AlphaFoldDB" id="A0AAV7WFB6"/>
<dbReference type="Proteomes" id="UP001066276">
    <property type="component" value="Chromosome 1_1"/>
</dbReference>
<dbReference type="Pfam" id="PF00501">
    <property type="entry name" value="AMP-binding"/>
    <property type="match status" value="1"/>
</dbReference>
<dbReference type="InterPro" id="IPR042099">
    <property type="entry name" value="ANL_N_sf"/>
</dbReference>
<dbReference type="GO" id="GO:0016020">
    <property type="term" value="C:membrane"/>
    <property type="evidence" value="ECO:0007669"/>
    <property type="project" value="TreeGrafter"/>
</dbReference>
<dbReference type="InterPro" id="IPR020845">
    <property type="entry name" value="AMP-binding_CS"/>
</dbReference>
<dbReference type="PANTHER" id="PTHR43272">
    <property type="entry name" value="LONG-CHAIN-FATTY-ACID--COA LIGASE"/>
    <property type="match status" value="1"/>
</dbReference>
<keyword evidence="2" id="KW-0276">Fatty acid metabolism</keyword>
<dbReference type="EMBL" id="JANPWB010000001">
    <property type="protein sequence ID" value="KAJ1212718.1"/>
    <property type="molecule type" value="Genomic_DNA"/>
</dbReference>
<evidence type="ECO:0000256" key="1">
    <source>
        <dbReference type="ARBA" id="ARBA00022598"/>
    </source>
</evidence>
<dbReference type="InterPro" id="IPR000873">
    <property type="entry name" value="AMP-dep_synth/lig_dom"/>
</dbReference>
<dbReference type="CDD" id="cd05933">
    <property type="entry name" value="ACSBG_like"/>
    <property type="match status" value="1"/>
</dbReference>
<keyword evidence="1" id="KW-0436">Ligase</keyword>
<comment type="caution">
    <text evidence="6">The sequence shown here is derived from an EMBL/GenBank/DDBJ whole genome shotgun (WGS) entry which is preliminary data.</text>
</comment>
<dbReference type="EC" id="6.2.1.3" evidence="4"/>
<feature type="domain" description="AMP-dependent synthetase/ligase" evidence="5">
    <location>
        <begin position="470"/>
        <end position="888"/>
    </location>
</feature>
<evidence type="ECO:0000256" key="3">
    <source>
        <dbReference type="ARBA" id="ARBA00023098"/>
    </source>
</evidence>
<dbReference type="PROSITE" id="PS00455">
    <property type="entry name" value="AMP_BINDING"/>
    <property type="match status" value="1"/>
</dbReference>
<gene>
    <name evidence="6" type="ORF">NDU88_000368</name>
</gene>
<dbReference type="GO" id="GO:0005783">
    <property type="term" value="C:endoplasmic reticulum"/>
    <property type="evidence" value="ECO:0007669"/>
    <property type="project" value="TreeGrafter"/>
</dbReference>
<evidence type="ECO:0000313" key="6">
    <source>
        <dbReference type="EMBL" id="KAJ1212718.1"/>
    </source>
</evidence>
<name>A0AAV7WFB6_PLEWA</name>
<evidence type="ECO:0000259" key="5">
    <source>
        <dbReference type="Pfam" id="PF00501"/>
    </source>
</evidence>
<evidence type="ECO:0000256" key="4">
    <source>
        <dbReference type="ARBA" id="ARBA00026121"/>
    </source>
</evidence>